<keyword evidence="1" id="KW-1133">Transmembrane helix</keyword>
<feature type="transmembrane region" description="Helical" evidence="1">
    <location>
        <begin position="12"/>
        <end position="33"/>
    </location>
</feature>
<reference evidence="2" key="2">
    <citation type="submission" date="2020-09" db="EMBL/GenBank/DDBJ databases">
        <authorList>
            <person name="Sun Q."/>
            <person name="Zhou Y."/>
        </authorList>
    </citation>
    <scope>NUCLEOTIDE SEQUENCE</scope>
    <source>
        <strain evidence="2">CGMCC 1.6333</strain>
    </source>
</reference>
<evidence type="ECO:0000313" key="3">
    <source>
        <dbReference type="Proteomes" id="UP000618460"/>
    </source>
</evidence>
<name>A0A917WUS5_9BACI</name>
<gene>
    <name evidence="2" type="ORF">GCM10011351_20260</name>
</gene>
<accession>A0A917WUS5</accession>
<feature type="transmembrane region" description="Helical" evidence="1">
    <location>
        <begin position="221"/>
        <end position="240"/>
    </location>
</feature>
<evidence type="ECO:0000313" key="2">
    <source>
        <dbReference type="EMBL" id="GGM34220.1"/>
    </source>
</evidence>
<dbReference type="Proteomes" id="UP000618460">
    <property type="component" value="Unassembled WGS sequence"/>
</dbReference>
<feature type="transmembrane region" description="Helical" evidence="1">
    <location>
        <begin position="83"/>
        <end position="101"/>
    </location>
</feature>
<proteinExistence type="predicted"/>
<dbReference type="EMBL" id="BMLG01000010">
    <property type="protein sequence ID" value="GGM34220.1"/>
    <property type="molecule type" value="Genomic_DNA"/>
</dbReference>
<feature type="transmembrane region" description="Helical" evidence="1">
    <location>
        <begin position="143"/>
        <end position="162"/>
    </location>
</feature>
<dbReference type="PANTHER" id="PTHR37308:SF1">
    <property type="entry name" value="POLYPRENYL-PHOSPHATE TRANSPORTER"/>
    <property type="match status" value="1"/>
</dbReference>
<dbReference type="PANTHER" id="PTHR37308">
    <property type="entry name" value="INTEGRAL MEMBRANE PROTEIN"/>
    <property type="match status" value="1"/>
</dbReference>
<sequence>MEWKNIYRGMMMGASDVVPGVSGGTIAVVLGIYDQLIEAVNGFFSKEWKKNLGFLIPLGIGILTAVFLLAGVIEYLFEHYPGPTQFTFLGLIIGVLPYLLHKSEAKYKFKVNHFFLLFVGIALVASMLFFRSDTTAPITDITLATYGFLFLAGFIASAAMILPGISGSFLLLIIGVYGTVINAISELKLDIIAVVGLGIAMGILVMSKVIHYFLENYTTATFAVIIGLVTGSIFVIFPGWPTSTSGVITSIMTFALGLFVAFLLGRVEYKDVRA</sequence>
<feature type="transmembrane region" description="Helical" evidence="1">
    <location>
        <begin position="246"/>
        <end position="265"/>
    </location>
</feature>
<feature type="transmembrane region" description="Helical" evidence="1">
    <location>
        <begin position="54"/>
        <end position="77"/>
    </location>
</feature>
<dbReference type="InterPro" id="IPR007163">
    <property type="entry name" value="VCA0040-like"/>
</dbReference>
<dbReference type="RefSeq" id="WP_117155421.1">
    <property type="nucleotide sequence ID" value="NZ_BMLG01000010.1"/>
</dbReference>
<evidence type="ECO:0000256" key="1">
    <source>
        <dbReference type="SAM" id="Phobius"/>
    </source>
</evidence>
<keyword evidence="1" id="KW-0812">Transmembrane</keyword>
<dbReference type="Pfam" id="PF04018">
    <property type="entry name" value="VCA0040-like"/>
    <property type="match status" value="1"/>
</dbReference>
<organism evidence="2 3">
    <name type="scientific">Paraliobacillus quinghaiensis</name>
    <dbReference type="NCBI Taxonomy" id="470815"/>
    <lineage>
        <taxon>Bacteria</taxon>
        <taxon>Bacillati</taxon>
        <taxon>Bacillota</taxon>
        <taxon>Bacilli</taxon>
        <taxon>Bacillales</taxon>
        <taxon>Bacillaceae</taxon>
        <taxon>Paraliobacillus</taxon>
    </lineage>
</organism>
<protein>
    <submittedName>
        <fullName evidence="2">DUF368 domain-containing protein</fullName>
    </submittedName>
</protein>
<feature type="transmembrane region" description="Helical" evidence="1">
    <location>
        <begin position="191"/>
        <end position="214"/>
    </location>
</feature>
<dbReference type="AlphaFoldDB" id="A0A917WUS5"/>
<reference evidence="2" key="1">
    <citation type="journal article" date="2014" name="Int. J. Syst. Evol. Microbiol.">
        <title>Complete genome sequence of Corynebacterium casei LMG S-19264T (=DSM 44701T), isolated from a smear-ripened cheese.</title>
        <authorList>
            <consortium name="US DOE Joint Genome Institute (JGI-PGF)"/>
            <person name="Walter F."/>
            <person name="Albersmeier A."/>
            <person name="Kalinowski J."/>
            <person name="Ruckert C."/>
        </authorList>
    </citation>
    <scope>NUCLEOTIDE SEQUENCE</scope>
    <source>
        <strain evidence="2">CGMCC 1.6333</strain>
    </source>
</reference>
<feature type="transmembrane region" description="Helical" evidence="1">
    <location>
        <begin position="169"/>
        <end position="185"/>
    </location>
</feature>
<feature type="transmembrane region" description="Helical" evidence="1">
    <location>
        <begin position="113"/>
        <end position="131"/>
    </location>
</feature>
<keyword evidence="1" id="KW-0472">Membrane</keyword>
<comment type="caution">
    <text evidence="2">The sequence shown here is derived from an EMBL/GenBank/DDBJ whole genome shotgun (WGS) entry which is preliminary data.</text>
</comment>
<dbReference type="OrthoDB" id="9793746at2"/>
<keyword evidence="3" id="KW-1185">Reference proteome</keyword>